<dbReference type="CDD" id="cd23948">
    <property type="entry name" value="FAD_synthase"/>
    <property type="match status" value="1"/>
</dbReference>
<dbReference type="InterPro" id="IPR002500">
    <property type="entry name" value="PAPS_reduct_dom"/>
</dbReference>
<comment type="catalytic activity">
    <reaction evidence="12">
        <text>FMN + ATP + H(+) = FAD + diphosphate</text>
        <dbReference type="Rhea" id="RHEA:17237"/>
        <dbReference type="ChEBI" id="CHEBI:15378"/>
        <dbReference type="ChEBI" id="CHEBI:30616"/>
        <dbReference type="ChEBI" id="CHEBI:33019"/>
        <dbReference type="ChEBI" id="CHEBI:57692"/>
        <dbReference type="ChEBI" id="CHEBI:58210"/>
        <dbReference type="EC" id="2.7.7.2"/>
    </reaction>
</comment>
<reference evidence="15" key="1">
    <citation type="submission" date="2020-05" db="EMBL/GenBank/DDBJ databases">
        <title>Mycena genomes resolve the evolution of fungal bioluminescence.</title>
        <authorList>
            <person name="Tsai I.J."/>
        </authorList>
    </citation>
    <scope>NUCLEOTIDE SEQUENCE</scope>
    <source>
        <strain evidence="15">160909Yilan</strain>
    </source>
</reference>
<keyword evidence="4" id="KW-0288">FMN</keyword>
<keyword evidence="3" id="KW-0285">Flavoprotein</keyword>
<keyword evidence="9" id="KW-0067">ATP-binding</keyword>
<comment type="pathway">
    <text evidence="1">Cofactor biosynthesis; FAD biosynthesis; FAD from FMN: step 1/1.</text>
</comment>
<evidence type="ECO:0000256" key="4">
    <source>
        <dbReference type="ARBA" id="ARBA00022643"/>
    </source>
</evidence>
<dbReference type="AlphaFoldDB" id="A0A8H6YXQ8"/>
<gene>
    <name evidence="15" type="ORF">MSAN_00931700</name>
</gene>
<dbReference type="PANTHER" id="PTHR23293:SF9">
    <property type="entry name" value="FAD SYNTHASE"/>
    <property type="match status" value="1"/>
</dbReference>
<dbReference type="Gene3D" id="3.40.50.620">
    <property type="entry name" value="HUPs"/>
    <property type="match status" value="1"/>
</dbReference>
<keyword evidence="8" id="KW-0274">FAD</keyword>
<dbReference type="GO" id="GO:0005524">
    <property type="term" value="F:ATP binding"/>
    <property type="evidence" value="ECO:0007669"/>
    <property type="project" value="UniProtKB-KW"/>
</dbReference>
<evidence type="ECO:0000256" key="6">
    <source>
        <dbReference type="ARBA" id="ARBA00022695"/>
    </source>
</evidence>
<evidence type="ECO:0000256" key="8">
    <source>
        <dbReference type="ARBA" id="ARBA00022827"/>
    </source>
</evidence>
<dbReference type="GO" id="GO:0003919">
    <property type="term" value="F:FMN adenylyltransferase activity"/>
    <property type="evidence" value="ECO:0007669"/>
    <property type="project" value="UniProtKB-EC"/>
</dbReference>
<organism evidence="15 16">
    <name type="scientific">Mycena sanguinolenta</name>
    <dbReference type="NCBI Taxonomy" id="230812"/>
    <lineage>
        <taxon>Eukaryota</taxon>
        <taxon>Fungi</taxon>
        <taxon>Dikarya</taxon>
        <taxon>Basidiomycota</taxon>
        <taxon>Agaricomycotina</taxon>
        <taxon>Agaricomycetes</taxon>
        <taxon>Agaricomycetidae</taxon>
        <taxon>Agaricales</taxon>
        <taxon>Marasmiineae</taxon>
        <taxon>Mycenaceae</taxon>
        <taxon>Mycena</taxon>
    </lineage>
</organism>
<dbReference type="PANTHER" id="PTHR23293">
    <property type="entry name" value="FAD SYNTHETASE-RELATED FMN ADENYLYLTRANSFERASE"/>
    <property type="match status" value="1"/>
</dbReference>
<evidence type="ECO:0000259" key="14">
    <source>
        <dbReference type="Pfam" id="PF01507"/>
    </source>
</evidence>
<dbReference type="EC" id="2.7.7.2" evidence="2"/>
<proteinExistence type="predicted"/>
<sequence length="307" mass="33594">MDCKQVAETVYDLANSQDPLAPLVKEALSVIDEALDTYGQERMSISFNGGKDCTVLLPLYAGALAKRLPPSEPVKPIPAVYIAVPSPFATLETFIDESAKRYNLDLFHCRPAEEAVESVVTPLPSNGADYVAAPKAVGKAKGAEGMKQALQIYKDNFPKIDAILIGTRRSDPHGATLSHRNMTDPGWPQFERINPIINWDYADVWAFLRKLKVPYCDLYDHGYTSLGSTYNTFPNPALLVSIPASPPSSPPSSTLLTPGTALTTVLSSTHTTPRVDTPSPSPHQRTFRVHPVNTHANRWRCRDANIA</sequence>
<feature type="region of interest" description="Disordered" evidence="13">
    <location>
        <begin position="266"/>
        <end position="287"/>
    </location>
</feature>
<dbReference type="InterPro" id="IPR014729">
    <property type="entry name" value="Rossmann-like_a/b/a_fold"/>
</dbReference>
<comment type="caution">
    <text evidence="15">The sequence shown here is derived from an EMBL/GenBank/DDBJ whole genome shotgun (WGS) entry which is preliminary data.</text>
</comment>
<protein>
    <recommendedName>
        <fullName evidence="2">FAD synthase</fullName>
        <ecNumber evidence="2">2.7.7.2</ecNumber>
    </recommendedName>
    <alternativeName>
        <fullName evidence="10">FAD pyrophosphorylase</fullName>
    </alternativeName>
    <alternativeName>
        <fullName evidence="11">FMN adenylyltransferase</fullName>
    </alternativeName>
</protein>
<accession>A0A8H6YXQ8</accession>
<dbReference type="Pfam" id="PF01507">
    <property type="entry name" value="PAPS_reduct"/>
    <property type="match status" value="1"/>
</dbReference>
<evidence type="ECO:0000256" key="9">
    <source>
        <dbReference type="ARBA" id="ARBA00022840"/>
    </source>
</evidence>
<evidence type="ECO:0000256" key="12">
    <source>
        <dbReference type="ARBA" id="ARBA00049494"/>
    </source>
</evidence>
<keyword evidence="7" id="KW-0547">Nucleotide-binding</keyword>
<evidence type="ECO:0000256" key="7">
    <source>
        <dbReference type="ARBA" id="ARBA00022741"/>
    </source>
</evidence>
<dbReference type="SUPFAM" id="SSF52402">
    <property type="entry name" value="Adenine nucleotide alpha hydrolases-like"/>
    <property type="match status" value="1"/>
</dbReference>
<evidence type="ECO:0000313" key="16">
    <source>
        <dbReference type="Proteomes" id="UP000623467"/>
    </source>
</evidence>
<evidence type="ECO:0000256" key="3">
    <source>
        <dbReference type="ARBA" id="ARBA00022630"/>
    </source>
</evidence>
<evidence type="ECO:0000256" key="5">
    <source>
        <dbReference type="ARBA" id="ARBA00022679"/>
    </source>
</evidence>
<evidence type="ECO:0000256" key="1">
    <source>
        <dbReference type="ARBA" id="ARBA00004726"/>
    </source>
</evidence>
<evidence type="ECO:0000256" key="10">
    <source>
        <dbReference type="ARBA" id="ARBA00031145"/>
    </source>
</evidence>
<name>A0A8H6YXQ8_9AGAR</name>
<evidence type="ECO:0000256" key="2">
    <source>
        <dbReference type="ARBA" id="ARBA00012393"/>
    </source>
</evidence>
<keyword evidence="16" id="KW-1185">Reference proteome</keyword>
<evidence type="ECO:0000256" key="11">
    <source>
        <dbReference type="ARBA" id="ARBA00031871"/>
    </source>
</evidence>
<feature type="domain" description="Phosphoadenosine phosphosulphate reductase" evidence="14">
    <location>
        <begin position="43"/>
        <end position="232"/>
    </location>
</feature>
<dbReference type="GO" id="GO:0006747">
    <property type="term" value="P:FAD biosynthetic process"/>
    <property type="evidence" value="ECO:0007669"/>
    <property type="project" value="TreeGrafter"/>
</dbReference>
<evidence type="ECO:0000313" key="15">
    <source>
        <dbReference type="EMBL" id="KAF7366736.1"/>
    </source>
</evidence>
<dbReference type="Proteomes" id="UP000623467">
    <property type="component" value="Unassembled WGS sequence"/>
</dbReference>
<evidence type="ECO:0000256" key="13">
    <source>
        <dbReference type="SAM" id="MobiDB-lite"/>
    </source>
</evidence>
<keyword evidence="5" id="KW-0808">Transferase</keyword>
<dbReference type="EMBL" id="JACAZH010000006">
    <property type="protein sequence ID" value="KAF7366736.1"/>
    <property type="molecule type" value="Genomic_DNA"/>
</dbReference>
<dbReference type="OrthoDB" id="270728at2759"/>
<keyword evidence="6" id="KW-0548">Nucleotidyltransferase</keyword>